<feature type="domain" description="Glycosyl hydrolases family 39 N-terminal catalytic" evidence="3">
    <location>
        <begin position="16"/>
        <end position="86"/>
    </location>
</feature>
<dbReference type="Gene3D" id="2.60.40.1500">
    <property type="entry name" value="Glycosyl hydrolase domain, family 39"/>
    <property type="match status" value="1"/>
</dbReference>
<name>A0A2S9YD97_9BACT</name>
<evidence type="ECO:0000313" key="4">
    <source>
        <dbReference type="EMBL" id="PRQ03088.1"/>
    </source>
</evidence>
<gene>
    <name evidence="4" type="ORF">ENSA7_53590</name>
</gene>
<dbReference type="OrthoDB" id="9776971at2"/>
<dbReference type="Pfam" id="PF01229">
    <property type="entry name" value="Glyco_hydro_39"/>
    <property type="match status" value="1"/>
</dbReference>
<keyword evidence="2" id="KW-0326">Glycosidase</keyword>
<evidence type="ECO:0000256" key="2">
    <source>
        <dbReference type="ARBA" id="ARBA00023295"/>
    </source>
</evidence>
<dbReference type="EMBL" id="PVNL01000110">
    <property type="protein sequence ID" value="PRQ03088.1"/>
    <property type="molecule type" value="Genomic_DNA"/>
</dbReference>
<proteinExistence type="predicted"/>
<dbReference type="AlphaFoldDB" id="A0A2S9YD97"/>
<evidence type="ECO:0000313" key="5">
    <source>
        <dbReference type="Proteomes" id="UP000238823"/>
    </source>
</evidence>
<sequence>MHTTVDAWLTRRGDRVTVLITNHAQPDLEIRSEEIELRLLGARAPRGAVIRRVDASHANPKAVWEQIGSPTYPTAETLELLESASAIGTAAQPFQQLSDVTQINFTVPAHALAVVRLDYEPPAPAGTPV</sequence>
<dbReference type="RefSeq" id="WP_146158170.1">
    <property type="nucleotide sequence ID" value="NZ_PVNL01000110.1"/>
</dbReference>
<organism evidence="4 5">
    <name type="scientific">Enhygromyxa salina</name>
    <dbReference type="NCBI Taxonomy" id="215803"/>
    <lineage>
        <taxon>Bacteria</taxon>
        <taxon>Pseudomonadati</taxon>
        <taxon>Myxococcota</taxon>
        <taxon>Polyangia</taxon>
        <taxon>Nannocystales</taxon>
        <taxon>Nannocystaceae</taxon>
        <taxon>Enhygromyxa</taxon>
    </lineage>
</organism>
<dbReference type="SUPFAM" id="SSF51011">
    <property type="entry name" value="Glycosyl hydrolase domain"/>
    <property type="match status" value="1"/>
</dbReference>
<evidence type="ECO:0000256" key="1">
    <source>
        <dbReference type="ARBA" id="ARBA00022801"/>
    </source>
</evidence>
<dbReference type="GO" id="GO:0016798">
    <property type="term" value="F:hydrolase activity, acting on glycosyl bonds"/>
    <property type="evidence" value="ECO:0007669"/>
    <property type="project" value="UniProtKB-KW"/>
</dbReference>
<evidence type="ECO:0000259" key="3">
    <source>
        <dbReference type="Pfam" id="PF01229"/>
    </source>
</evidence>
<keyword evidence="1 4" id="KW-0378">Hydrolase</keyword>
<accession>A0A2S9YD97</accession>
<comment type="caution">
    <text evidence="4">The sequence shown here is derived from an EMBL/GenBank/DDBJ whole genome shotgun (WGS) entry which is preliminary data.</text>
</comment>
<dbReference type="InterPro" id="IPR049166">
    <property type="entry name" value="GH39_cat"/>
</dbReference>
<protein>
    <submittedName>
        <fullName evidence="4">Glycosyl hydrolases family 39</fullName>
    </submittedName>
</protein>
<dbReference type="Proteomes" id="UP000238823">
    <property type="component" value="Unassembled WGS sequence"/>
</dbReference>
<reference evidence="4 5" key="1">
    <citation type="submission" date="2018-03" db="EMBL/GenBank/DDBJ databases">
        <title>Draft Genome Sequences of the Obligatory Marine Myxobacteria Enhygromyxa salina SWB007.</title>
        <authorList>
            <person name="Poehlein A."/>
            <person name="Moghaddam J.A."/>
            <person name="Harms H."/>
            <person name="Alanjari M."/>
            <person name="Koenig G.M."/>
            <person name="Daniel R."/>
            <person name="Schaeberle T.F."/>
        </authorList>
    </citation>
    <scope>NUCLEOTIDE SEQUENCE [LARGE SCALE GENOMIC DNA]</scope>
    <source>
        <strain evidence="4 5">SWB007</strain>
    </source>
</reference>